<keyword evidence="1" id="KW-0812">Transmembrane</keyword>
<reference evidence="2 3" key="1">
    <citation type="submission" date="2021-01" db="EMBL/GenBank/DDBJ databases">
        <title>WGS of actinomycetes isolated from Thailand.</title>
        <authorList>
            <person name="Thawai C."/>
        </authorList>
    </citation>
    <scope>NUCLEOTIDE SEQUENCE [LARGE SCALE GENOMIC DNA]</scope>
    <source>
        <strain evidence="2 3">CH5-8</strain>
    </source>
</reference>
<name>A0ABS1NW53_9ACTN</name>
<keyword evidence="1" id="KW-0472">Membrane</keyword>
<proteinExistence type="predicted"/>
<dbReference type="Proteomes" id="UP000621386">
    <property type="component" value="Unassembled WGS sequence"/>
</dbReference>
<dbReference type="RefSeq" id="WP_201814649.1">
    <property type="nucleotide sequence ID" value="NZ_JAERRH010000002.1"/>
</dbReference>
<evidence type="ECO:0000313" key="2">
    <source>
        <dbReference type="EMBL" id="MBL1104219.1"/>
    </source>
</evidence>
<evidence type="ECO:0008006" key="4">
    <source>
        <dbReference type="Google" id="ProtNLM"/>
    </source>
</evidence>
<keyword evidence="1" id="KW-1133">Transmembrane helix</keyword>
<evidence type="ECO:0000256" key="1">
    <source>
        <dbReference type="SAM" id="Phobius"/>
    </source>
</evidence>
<comment type="caution">
    <text evidence="2">The sequence shown here is derived from an EMBL/GenBank/DDBJ whole genome shotgun (WGS) entry which is preliminary data.</text>
</comment>
<feature type="transmembrane region" description="Helical" evidence="1">
    <location>
        <begin position="27"/>
        <end position="43"/>
    </location>
</feature>
<protein>
    <recommendedName>
        <fullName evidence="4">Small hydrophobic membrane protein</fullName>
    </recommendedName>
</protein>
<keyword evidence="3" id="KW-1185">Reference proteome</keyword>
<evidence type="ECO:0000313" key="3">
    <source>
        <dbReference type="Proteomes" id="UP000621386"/>
    </source>
</evidence>
<organism evidence="2 3">
    <name type="scientific">Streptomyces musisoli</name>
    <dbReference type="NCBI Taxonomy" id="2802280"/>
    <lineage>
        <taxon>Bacteria</taxon>
        <taxon>Bacillati</taxon>
        <taxon>Actinomycetota</taxon>
        <taxon>Actinomycetes</taxon>
        <taxon>Kitasatosporales</taxon>
        <taxon>Streptomycetaceae</taxon>
        <taxon>Streptomyces</taxon>
    </lineage>
</organism>
<gene>
    <name evidence="2" type="ORF">JK361_06300</name>
</gene>
<sequence>MLFLVVALLLLGIVVGSAAYLPWPVTLVLGALIAVWLLVFAGRERRRRNRTRRA</sequence>
<dbReference type="EMBL" id="JAERRH010000002">
    <property type="protein sequence ID" value="MBL1104219.1"/>
    <property type="molecule type" value="Genomic_DNA"/>
</dbReference>
<accession>A0ABS1NW53</accession>